<sequence length="136" mass="15398">MNSFGFNDGMFQSSFSFMFVIFNIVFLGILIAAISYFVKNITAQEEVLFATVVDKRTHVKHSSNAHHDNIGANHSTHTSYYITLQFEDGQRNELLDIKNLYGLLIVGDQGYASIKGDWLKGFERVPQASNPTQHTY</sequence>
<proteinExistence type="predicted"/>
<organism evidence="2 3">
    <name type="scientific">Paenibacillus yanchengensis</name>
    <dbReference type="NCBI Taxonomy" id="2035833"/>
    <lineage>
        <taxon>Bacteria</taxon>
        <taxon>Bacillati</taxon>
        <taxon>Bacillota</taxon>
        <taxon>Bacilli</taxon>
        <taxon>Bacillales</taxon>
        <taxon>Paenibacillaceae</taxon>
        <taxon>Paenibacillus</taxon>
    </lineage>
</organism>
<keyword evidence="1" id="KW-0812">Transmembrane</keyword>
<dbReference type="EMBL" id="JBHUHO010000010">
    <property type="protein sequence ID" value="MFD2114869.1"/>
    <property type="molecule type" value="Genomic_DNA"/>
</dbReference>
<dbReference type="RefSeq" id="WP_377769893.1">
    <property type="nucleotide sequence ID" value="NZ_JBHUHO010000010.1"/>
</dbReference>
<reference evidence="3" key="1">
    <citation type="journal article" date="2019" name="Int. J. Syst. Evol. Microbiol.">
        <title>The Global Catalogue of Microorganisms (GCM) 10K type strain sequencing project: providing services to taxonomists for standard genome sequencing and annotation.</title>
        <authorList>
            <consortium name="The Broad Institute Genomics Platform"/>
            <consortium name="The Broad Institute Genome Sequencing Center for Infectious Disease"/>
            <person name="Wu L."/>
            <person name="Ma J."/>
        </authorList>
    </citation>
    <scope>NUCLEOTIDE SEQUENCE [LARGE SCALE GENOMIC DNA]</scope>
    <source>
        <strain evidence="3">GH52</strain>
    </source>
</reference>
<evidence type="ECO:0000313" key="3">
    <source>
        <dbReference type="Proteomes" id="UP001597362"/>
    </source>
</evidence>
<keyword evidence="3" id="KW-1185">Reference proteome</keyword>
<dbReference type="Gene3D" id="2.40.50.660">
    <property type="match status" value="1"/>
</dbReference>
<evidence type="ECO:0000313" key="2">
    <source>
        <dbReference type="EMBL" id="MFD2114869.1"/>
    </source>
</evidence>
<dbReference type="Pfam" id="PF10694">
    <property type="entry name" value="DUF2500"/>
    <property type="match status" value="1"/>
</dbReference>
<comment type="caution">
    <text evidence="2">The sequence shown here is derived from an EMBL/GenBank/DDBJ whole genome shotgun (WGS) entry which is preliminary data.</text>
</comment>
<keyword evidence="1" id="KW-0472">Membrane</keyword>
<accession>A0ABW4YH50</accession>
<keyword evidence="1" id="KW-1133">Transmembrane helix</keyword>
<name>A0ABW4YH50_9BACL</name>
<feature type="transmembrane region" description="Helical" evidence="1">
    <location>
        <begin position="15"/>
        <end position="38"/>
    </location>
</feature>
<gene>
    <name evidence="2" type="ORF">ACFSJH_03825</name>
</gene>
<evidence type="ECO:0000256" key="1">
    <source>
        <dbReference type="SAM" id="Phobius"/>
    </source>
</evidence>
<dbReference type="InterPro" id="IPR019635">
    <property type="entry name" value="DUF2500"/>
</dbReference>
<protein>
    <submittedName>
        <fullName evidence="2">DUF2500 domain-containing protein</fullName>
    </submittedName>
</protein>
<dbReference type="Proteomes" id="UP001597362">
    <property type="component" value="Unassembled WGS sequence"/>
</dbReference>